<accession>A0ABV7PWC4</accession>
<sequence length="200" mass="22185">MELLATDDPCAFLDMDGASGVLFGDSLAEGQTEEINETNVGCSDRLSIMHDGEETGSLEVVSRVFVQSDSEDTSDSDEAPSSGQIEWFYPEGQEELNEVIESSVTPVSDTWNAGDAYLLDGIFRNRDLYIVGAWGEVNGFEYGIAFKVTAEQEYFDQPLLYNQYCDATNLNSGCIISSDVLYQWMTAEYLPTILEKLDKK</sequence>
<reference evidence="2" key="1">
    <citation type="journal article" date="2019" name="Int. J. Syst. Evol. Microbiol.">
        <title>The Global Catalogue of Microorganisms (GCM) 10K type strain sequencing project: providing services to taxonomists for standard genome sequencing and annotation.</title>
        <authorList>
            <consortium name="The Broad Institute Genomics Platform"/>
            <consortium name="The Broad Institute Genome Sequencing Center for Infectious Disease"/>
            <person name="Wu L."/>
            <person name="Ma J."/>
        </authorList>
    </citation>
    <scope>NUCLEOTIDE SEQUENCE [LARGE SCALE GENOMIC DNA]</scope>
    <source>
        <strain evidence="2">CGMCC 4.7396</strain>
    </source>
</reference>
<comment type="caution">
    <text evidence="1">The sequence shown here is derived from an EMBL/GenBank/DDBJ whole genome shotgun (WGS) entry which is preliminary data.</text>
</comment>
<dbReference type="RefSeq" id="WP_387971251.1">
    <property type="nucleotide sequence ID" value="NZ_JBHRWO010000005.1"/>
</dbReference>
<proteinExistence type="predicted"/>
<dbReference type="Proteomes" id="UP001595712">
    <property type="component" value="Unassembled WGS sequence"/>
</dbReference>
<evidence type="ECO:0000313" key="2">
    <source>
        <dbReference type="Proteomes" id="UP001595712"/>
    </source>
</evidence>
<dbReference type="EMBL" id="JBHRWO010000005">
    <property type="protein sequence ID" value="MFC3491786.1"/>
    <property type="molecule type" value="Genomic_DNA"/>
</dbReference>
<keyword evidence="2" id="KW-1185">Reference proteome</keyword>
<gene>
    <name evidence="1" type="ORF">ACFO8M_04700</name>
</gene>
<protein>
    <submittedName>
        <fullName evidence="1">Uncharacterized protein</fullName>
    </submittedName>
</protein>
<name>A0ABV7PWC4_9ACTN</name>
<evidence type="ECO:0000313" key="1">
    <source>
        <dbReference type="EMBL" id="MFC3491786.1"/>
    </source>
</evidence>
<organism evidence="1 2">
    <name type="scientific">Glycomyces rhizosphaerae</name>
    <dbReference type="NCBI Taxonomy" id="2054422"/>
    <lineage>
        <taxon>Bacteria</taxon>
        <taxon>Bacillati</taxon>
        <taxon>Actinomycetota</taxon>
        <taxon>Actinomycetes</taxon>
        <taxon>Glycomycetales</taxon>
        <taxon>Glycomycetaceae</taxon>
        <taxon>Glycomyces</taxon>
    </lineage>
</organism>